<organism evidence="1 2">
    <name type="scientific">Rhodanobacter glycinis</name>
    <dbReference type="NCBI Taxonomy" id="582702"/>
    <lineage>
        <taxon>Bacteria</taxon>
        <taxon>Pseudomonadati</taxon>
        <taxon>Pseudomonadota</taxon>
        <taxon>Gammaproteobacteria</taxon>
        <taxon>Lysobacterales</taxon>
        <taxon>Rhodanobacteraceae</taxon>
        <taxon>Rhodanobacter</taxon>
    </lineage>
</organism>
<protein>
    <recommendedName>
        <fullName evidence="3">Energy transducer TonB</fullName>
    </recommendedName>
</protein>
<name>A0A1I4EZH1_9GAMM</name>
<evidence type="ECO:0000313" key="1">
    <source>
        <dbReference type="EMBL" id="SFL09946.1"/>
    </source>
</evidence>
<evidence type="ECO:0008006" key="3">
    <source>
        <dbReference type="Google" id="ProtNLM"/>
    </source>
</evidence>
<dbReference type="Proteomes" id="UP000198725">
    <property type="component" value="Unassembled WGS sequence"/>
</dbReference>
<dbReference type="AlphaFoldDB" id="A0A1I4EZH1"/>
<proteinExistence type="predicted"/>
<evidence type="ECO:0000313" key="2">
    <source>
        <dbReference type="Proteomes" id="UP000198725"/>
    </source>
</evidence>
<reference evidence="2" key="1">
    <citation type="submission" date="2016-10" db="EMBL/GenBank/DDBJ databases">
        <authorList>
            <person name="Varghese N."/>
            <person name="Submissions S."/>
        </authorList>
    </citation>
    <scope>NUCLEOTIDE SEQUENCE [LARGE SCALE GENOMIC DNA]</scope>
    <source>
        <strain evidence="2">MO64</strain>
    </source>
</reference>
<sequence>MFRFPLFASHWRAYALAGLLLLGVGVAGASWYAKAVTPTAPAMSQGEAILLKLATGALNDHHLVAPVGSNAYEFYFSVLQLDPHNEIALQAMRDAFKPSCDIVEHTIDRGELDEAQRELNLLHLYAPDNYTLLLLTGKLGAQRAVQARQHELEAARIRARLAAQAGEAPMAE</sequence>
<dbReference type="EMBL" id="FOSR01000014">
    <property type="protein sequence ID" value="SFL09946.1"/>
    <property type="molecule type" value="Genomic_DNA"/>
</dbReference>
<gene>
    <name evidence="1" type="ORF">SAMN05192579_11459</name>
</gene>
<accession>A0A1I4EZH1</accession>
<keyword evidence="2" id="KW-1185">Reference proteome</keyword>
<dbReference type="RefSeq" id="WP_092704767.1">
    <property type="nucleotide sequence ID" value="NZ_FOSR01000014.1"/>
</dbReference>